<dbReference type="PANTHER" id="PTHR23300">
    <property type="entry name" value="METHANETHIOL OXIDASE"/>
    <property type="match status" value="1"/>
</dbReference>
<accession>A0A9N9RM29</accession>
<protein>
    <recommendedName>
        <fullName evidence="5">Methanethiol oxidase</fullName>
    </recommendedName>
</protein>
<dbReference type="Pfam" id="PF05694">
    <property type="entry name" value="SBP56"/>
    <property type="match status" value="1"/>
</dbReference>
<dbReference type="PANTHER" id="PTHR23300:SF0">
    <property type="entry name" value="METHANETHIOL OXIDASE"/>
    <property type="match status" value="1"/>
</dbReference>
<reference evidence="3" key="1">
    <citation type="submission" date="2022-01" db="EMBL/GenBank/DDBJ databases">
        <authorList>
            <person name="King R."/>
        </authorList>
    </citation>
    <scope>NUCLEOTIDE SEQUENCE</scope>
</reference>
<dbReference type="EMBL" id="OU895877">
    <property type="protein sequence ID" value="CAG9800834.1"/>
    <property type="molecule type" value="Genomic_DNA"/>
</dbReference>
<gene>
    <name evidence="3" type="ORF">CHIRRI_LOCUS3772</name>
</gene>
<comment type="similarity">
    <text evidence="1">Belongs to the selenium-binding protein family.</text>
</comment>
<dbReference type="SUPFAM" id="SSF75011">
    <property type="entry name" value="3-carboxy-cis,cis-mucoante lactonizing enzyme"/>
    <property type="match status" value="1"/>
</dbReference>
<dbReference type="Proteomes" id="UP001153620">
    <property type="component" value="Chromosome 1"/>
</dbReference>
<evidence type="ECO:0000256" key="1">
    <source>
        <dbReference type="ARBA" id="ARBA00005606"/>
    </source>
</evidence>
<evidence type="ECO:0000313" key="4">
    <source>
        <dbReference type="Proteomes" id="UP001153620"/>
    </source>
</evidence>
<organism evidence="3 4">
    <name type="scientific">Chironomus riparius</name>
    <dbReference type="NCBI Taxonomy" id="315576"/>
    <lineage>
        <taxon>Eukaryota</taxon>
        <taxon>Metazoa</taxon>
        <taxon>Ecdysozoa</taxon>
        <taxon>Arthropoda</taxon>
        <taxon>Hexapoda</taxon>
        <taxon>Insecta</taxon>
        <taxon>Pterygota</taxon>
        <taxon>Neoptera</taxon>
        <taxon>Endopterygota</taxon>
        <taxon>Diptera</taxon>
        <taxon>Nematocera</taxon>
        <taxon>Chironomoidea</taxon>
        <taxon>Chironomidae</taxon>
        <taxon>Chironominae</taxon>
        <taxon>Chironomus</taxon>
    </lineage>
</organism>
<dbReference type="InterPro" id="IPR008826">
    <property type="entry name" value="Se-bd"/>
</dbReference>
<dbReference type="AlphaFoldDB" id="A0A9N9RM29"/>
<name>A0A9N9RM29_9DIPT</name>
<proteinExistence type="inferred from homology"/>
<keyword evidence="4" id="KW-1185">Reference proteome</keyword>
<sequence length="487" mass="55054">MACKGKRCGKGPGYPTPMWAYQNGPREKLLYVTTIQPNLENEQGDYLSAVDVDPESETYSQVIHREYAGKSGQEFHHIGWNTCSSCFFVDSNCTDVPVRDKLVLPCLISDSVYIFDVGQDPKHPKLHKIIDGEVLRKNNCSAPHTSHCLPSGNVMISTMGDKDGNSKGDFILLDGTTFEFTGTWTVGETALCGYDYWYQPYFNLMCSSEWGAPNLWRRGFNPDDIKSDRDYGRRINVYAWNERKLIDTIHLGDEGIAPLEIRFMHDPKRCEGFVGTALFAKVFRFYKKNPSDEKFTVEKVIDVPAKKVDGWVLPEMNGLMTDIILSLDDRFIYFSNWFHGDVRQYDISDPANPKLVGQVFLGGLILNDSGVKVLEDTELTEQPSPVEIKGRRLYGGPQMLQLSLDGKRLYVSSSLFSPWDKQFYPDMVKNGGTIVQLDVDTENGGMKINENFLVDFGKEPNGPSLPHEMRYPGGDCSSDIWLVEEDE</sequence>
<reference evidence="3" key="2">
    <citation type="submission" date="2022-10" db="EMBL/GenBank/DDBJ databases">
        <authorList>
            <consortium name="ENA_rothamsted_submissions"/>
            <consortium name="culmorum"/>
            <person name="King R."/>
        </authorList>
    </citation>
    <scope>NUCLEOTIDE SEQUENCE</scope>
</reference>
<dbReference type="OrthoDB" id="10252446at2759"/>
<evidence type="ECO:0000256" key="2">
    <source>
        <dbReference type="ARBA" id="ARBA00023266"/>
    </source>
</evidence>
<keyword evidence="2" id="KW-0711">Selenium</keyword>
<dbReference type="GO" id="GO:0008430">
    <property type="term" value="F:selenium binding"/>
    <property type="evidence" value="ECO:0007669"/>
    <property type="project" value="InterPro"/>
</dbReference>
<evidence type="ECO:0008006" key="5">
    <source>
        <dbReference type="Google" id="ProtNLM"/>
    </source>
</evidence>
<evidence type="ECO:0000313" key="3">
    <source>
        <dbReference type="EMBL" id="CAG9800834.1"/>
    </source>
</evidence>